<dbReference type="InterPro" id="IPR036388">
    <property type="entry name" value="WH-like_DNA-bd_sf"/>
</dbReference>
<feature type="domain" description="Disease resistance N-terminal" evidence="8">
    <location>
        <begin position="9"/>
        <end position="87"/>
    </location>
</feature>
<comment type="similarity">
    <text evidence="1">Belongs to the disease resistance NB-LRR family.</text>
</comment>
<evidence type="ECO:0000256" key="2">
    <source>
        <dbReference type="ARBA" id="ARBA00022614"/>
    </source>
</evidence>
<keyword evidence="5" id="KW-0611">Plant defense</keyword>
<feature type="region of interest" description="Disordered" evidence="7">
    <location>
        <begin position="989"/>
        <end position="1008"/>
    </location>
</feature>
<dbReference type="Gene3D" id="1.10.10.10">
    <property type="entry name" value="Winged helix-like DNA-binding domain superfamily/Winged helix DNA-binding domain"/>
    <property type="match status" value="1"/>
</dbReference>
<dbReference type="Proteomes" id="UP001341281">
    <property type="component" value="Chromosome 10"/>
</dbReference>
<gene>
    <name evidence="10" type="ORF">U9M48_041725</name>
</gene>
<evidence type="ECO:0000313" key="10">
    <source>
        <dbReference type="EMBL" id="WVZ96037.1"/>
    </source>
</evidence>
<evidence type="ECO:0008006" key="12">
    <source>
        <dbReference type="Google" id="ProtNLM"/>
    </source>
</evidence>
<evidence type="ECO:0000313" key="11">
    <source>
        <dbReference type="Proteomes" id="UP001341281"/>
    </source>
</evidence>
<evidence type="ECO:0000256" key="4">
    <source>
        <dbReference type="ARBA" id="ARBA00022741"/>
    </source>
</evidence>
<dbReference type="InterPro" id="IPR041118">
    <property type="entry name" value="Rx_N"/>
</dbReference>
<protein>
    <recommendedName>
        <fullName evidence="12">Rx N-terminal domain-containing protein</fullName>
    </recommendedName>
</protein>
<dbReference type="InterPro" id="IPR032675">
    <property type="entry name" value="LRR_dom_sf"/>
</dbReference>
<accession>A0AAQ3UT88</accession>
<evidence type="ECO:0000259" key="9">
    <source>
        <dbReference type="Pfam" id="PF23598"/>
    </source>
</evidence>
<sequence>MAELATGAVSSLLGVIRNEVALLGGVRDDVQFIKEEMESMNSFLLHLARTTPPGGEHDEQVQTWMGQVRLLAQDCNNCIDLYLYRGNPEIHLPKSGPLRYLWWTPWFVRKLVAQHRAAFQLRALKDRARDVGERRLRYGVEVPEKAVRQAAAAAAAGDDEQADHQLVLVAATAADHPLGHRLRPSSVEPYTIDDYFETKLIAWINDDNNTSRERGSPSVAVVAPSAETSAAVREASAVAENHFGQTAVFVDIPAVHWDWGALPRPKDILYYILREFEPKLGEAAGGTAEDEKQPVLSIQPYADEWDIYWEKRDAFEAIKEIIQRMKVDDKFEEIKKQIRQVTSDQLRMDPKQIKRKQGQDKDNKRSIISSKDLFVLIVWLVNPSAAAAEWHSTDVVIEEAAKKLKKHIEHEDESAKRNQGTIRLQEDWYKQILTEVLHKITGKQNTKQQGTETATDTSAAMVEDQIKEMIHKVTEMLHHLQEDNSDDRKQQGGRWDDQDQIKDIVTKAEQAITNIRWKIREQLKIQWMVDRIKDRLNGKTALVILKTDDNTMDGSRWQETRSNALSLLDSAVHTLIFTTTTSTQNAKEYCNPQREPIHYSLVGLYNDIVLNVTSQHRNENNCDHQIFRAILDLCEPHEFCMKIFAHALYVNPKRSSAELHKLHTDLQAVSPKSFGNIAKKMLKFSYNDLLKEYKSCLLYLAIFFPGQKIRWSTLIARWVVEGLITTEDWRWSSSVKRASRCFDTLINQWLVYPTDVGSTGEVKGCMVGELVHGFITKIAGKQHIMETRLSHHLARHFSISNDLRLRGSDKIETFLDNPSQAFKFSLLKVLDLEGCRCFGVRSKRYLKNICCKIKLLKYLSLRRTDITHLHSKINNLHELEVLDIRQTCVAVSATRNVRLLKLKRLLAGDSDPSPSSNDISTTVKNKEIPTTCVDIPEKVENMEGMELRKLGLVIEDRKSHLSGLLQAIRSLQNCLRSLSITIVPKARLKATTSREESPDDSTASSQRCPPSVLESLKICGTTKKVQLLQSLLGNKDQLTKVTLSKTGLSQNNLEVLAKLPKLQCMRLRHEACKEKILTFKKGEFQQLKYFVLENSNVTNIIFDDLATPELEKIVLTLNDHLNLFGVEKLPRLKELELNSNNNKINNSNSSKNDCNDINSIAADATTNTGAAISTTDTTTTNNNNAVNPTADANPTTTPTNNNNTFATTDTNDTKINTSINTLDTTTTTTDATTPTNTITPTTNGNDNVSATTTTEFASAHIANTNTGATTHTNDTIVVTTTTTTDATPIATPTTNTTTFTSTTDTNTIKINTSVTTPAATNNAITPTTDNNVATAITNIDTTASATPTIETTSAPTATTDTIVASPTTIGTTAIVTTDPTPTTINTNMFLSLLEKTKGITKVTLCGTMLKEDDLQILADKATLRCLVLLYKAYDKNQLTFNENKFPKLNLLIIERDIMEISFNVGSCPKLERFVWTFENIKSLHGISNLLRLKELEFNGGIVPSEVKEFIDKLKDRVYFTHYISENEDQAGEHQQRDASAAKFPCFWKNKCRRRGN</sequence>
<dbReference type="EMBL" id="CP144754">
    <property type="protein sequence ID" value="WVZ96037.1"/>
    <property type="molecule type" value="Genomic_DNA"/>
</dbReference>
<evidence type="ECO:0000256" key="7">
    <source>
        <dbReference type="SAM" id="MobiDB-lite"/>
    </source>
</evidence>
<reference evidence="10 11" key="1">
    <citation type="submission" date="2024-02" db="EMBL/GenBank/DDBJ databases">
        <title>High-quality chromosome-scale genome assembly of Pensacola bahiagrass (Paspalum notatum Flugge var. saurae).</title>
        <authorList>
            <person name="Vega J.M."/>
            <person name="Podio M."/>
            <person name="Orjuela J."/>
            <person name="Siena L.A."/>
            <person name="Pessino S.C."/>
            <person name="Combes M.C."/>
            <person name="Mariac C."/>
            <person name="Albertini E."/>
            <person name="Pupilli F."/>
            <person name="Ortiz J.P.A."/>
            <person name="Leblanc O."/>
        </authorList>
    </citation>
    <scope>NUCLEOTIDE SEQUENCE [LARGE SCALE GENOMIC DNA]</scope>
    <source>
        <strain evidence="10">R1</strain>
        <tissue evidence="10">Leaf</tissue>
    </source>
</reference>
<evidence type="ECO:0000256" key="3">
    <source>
        <dbReference type="ARBA" id="ARBA00022737"/>
    </source>
</evidence>
<keyword evidence="6" id="KW-0175">Coiled coil</keyword>
<dbReference type="Pfam" id="PF23598">
    <property type="entry name" value="LRR_14"/>
    <property type="match status" value="1"/>
</dbReference>
<dbReference type="GO" id="GO:0000166">
    <property type="term" value="F:nucleotide binding"/>
    <property type="evidence" value="ECO:0007669"/>
    <property type="project" value="UniProtKB-KW"/>
</dbReference>
<dbReference type="SUPFAM" id="SSF52047">
    <property type="entry name" value="RNI-like"/>
    <property type="match status" value="1"/>
</dbReference>
<dbReference type="GO" id="GO:0098542">
    <property type="term" value="P:defense response to other organism"/>
    <property type="evidence" value="ECO:0007669"/>
    <property type="project" value="TreeGrafter"/>
</dbReference>
<keyword evidence="4" id="KW-0547">Nucleotide-binding</keyword>
<dbReference type="PANTHER" id="PTHR23155">
    <property type="entry name" value="DISEASE RESISTANCE PROTEIN RP"/>
    <property type="match status" value="1"/>
</dbReference>
<dbReference type="PANTHER" id="PTHR23155:SF1062">
    <property type="entry name" value="OS11G0579400 PROTEIN"/>
    <property type="match status" value="1"/>
</dbReference>
<evidence type="ECO:0000256" key="5">
    <source>
        <dbReference type="ARBA" id="ARBA00022821"/>
    </source>
</evidence>
<dbReference type="InterPro" id="IPR038005">
    <property type="entry name" value="RX-like_CC"/>
</dbReference>
<feature type="region of interest" description="Disordered" evidence="7">
    <location>
        <begin position="1173"/>
        <end position="1247"/>
    </location>
</feature>
<dbReference type="CDD" id="cd14798">
    <property type="entry name" value="RX-CC_like"/>
    <property type="match status" value="1"/>
</dbReference>
<organism evidence="10 11">
    <name type="scientific">Paspalum notatum var. saurae</name>
    <dbReference type="NCBI Taxonomy" id="547442"/>
    <lineage>
        <taxon>Eukaryota</taxon>
        <taxon>Viridiplantae</taxon>
        <taxon>Streptophyta</taxon>
        <taxon>Embryophyta</taxon>
        <taxon>Tracheophyta</taxon>
        <taxon>Spermatophyta</taxon>
        <taxon>Magnoliopsida</taxon>
        <taxon>Liliopsida</taxon>
        <taxon>Poales</taxon>
        <taxon>Poaceae</taxon>
        <taxon>PACMAD clade</taxon>
        <taxon>Panicoideae</taxon>
        <taxon>Andropogonodae</taxon>
        <taxon>Paspaleae</taxon>
        <taxon>Paspalinae</taxon>
        <taxon>Paspalum</taxon>
    </lineage>
</organism>
<keyword evidence="11" id="KW-1185">Reference proteome</keyword>
<dbReference type="Gene3D" id="1.20.5.4130">
    <property type="match status" value="1"/>
</dbReference>
<evidence type="ECO:0000256" key="6">
    <source>
        <dbReference type="ARBA" id="ARBA00023054"/>
    </source>
</evidence>
<evidence type="ECO:0000259" key="8">
    <source>
        <dbReference type="Pfam" id="PF18052"/>
    </source>
</evidence>
<proteinExistence type="inferred from homology"/>
<dbReference type="InterPro" id="IPR044974">
    <property type="entry name" value="Disease_R_plants"/>
</dbReference>
<keyword evidence="3" id="KW-0677">Repeat</keyword>
<dbReference type="Pfam" id="PF18052">
    <property type="entry name" value="Rx_N"/>
    <property type="match status" value="1"/>
</dbReference>
<dbReference type="InterPro" id="IPR055414">
    <property type="entry name" value="LRR_R13L4/SHOC2-like"/>
</dbReference>
<evidence type="ECO:0000256" key="1">
    <source>
        <dbReference type="ARBA" id="ARBA00008894"/>
    </source>
</evidence>
<keyword evidence="2" id="KW-0433">Leucine-rich repeat</keyword>
<name>A0AAQ3UT88_PASNO</name>
<dbReference type="Gene3D" id="3.80.10.10">
    <property type="entry name" value="Ribonuclease Inhibitor"/>
    <property type="match status" value="1"/>
</dbReference>
<feature type="domain" description="Disease resistance R13L4/SHOC-2-like LRR" evidence="9">
    <location>
        <begin position="823"/>
        <end position="1146"/>
    </location>
</feature>